<evidence type="ECO:0000256" key="1">
    <source>
        <dbReference type="SAM" id="MobiDB-lite"/>
    </source>
</evidence>
<feature type="region of interest" description="Disordered" evidence="1">
    <location>
        <begin position="109"/>
        <end position="133"/>
    </location>
</feature>
<organism evidence="2 3">
    <name type="scientific">Rangifer tarandus platyrhynchus</name>
    <name type="common">Svalbard reindeer</name>
    <dbReference type="NCBI Taxonomy" id="3082113"/>
    <lineage>
        <taxon>Eukaryota</taxon>
        <taxon>Metazoa</taxon>
        <taxon>Chordata</taxon>
        <taxon>Craniata</taxon>
        <taxon>Vertebrata</taxon>
        <taxon>Euteleostomi</taxon>
        <taxon>Mammalia</taxon>
        <taxon>Eutheria</taxon>
        <taxon>Laurasiatheria</taxon>
        <taxon>Artiodactyla</taxon>
        <taxon>Ruminantia</taxon>
        <taxon>Pecora</taxon>
        <taxon>Cervidae</taxon>
        <taxon>Odocoileinae</taxon>
        <taxon>Rangifer</taxon>
    </lineage>
</organism>
<keyword evidence="3" id="KW-1185">Reference proteome</keyword>
<dbReference type="EMBL" id="OX459939">
    <property type="protein sequence ID" value="CAI9169535.1"/>
    <property type="molecule type" value="Genomic_DNA"/>
</dbReference>
<dbReference type="Proteomes" id="UP001176941">
    <property type="component" value="Chromosome 3"/>
</dbReference>
<protein>
    <recommendedName>
        <fullName evidence="4">SAP domain-containing protein</fullName>
    </recommendedName>
</protein>
<evidence type="ECO:0000313" key="2">
    <source>
        <dbReference type="EMBL" id="CAI9169535.1"/>
    </source>
</evidence>
<evidence type="ECO:0008006" key="4">
    <source>
        <dbReference type="Google" id="ProtNLM"/>
    </source>
</evidence>
<evidence type="ECO:0000313" key="3">
    <source>
        <dbReference type="Proteomes" id="UP001176941"/>
    </source>
</evidence>
<accession>A0ABN8Z7X1</accession>
<name>A0ABN8Z7X1_RANTA</name>
<proteinExistence type="predicted"/>
<gene>
    <name evidence="2" type="ORF">MRATA1EN1_LOCUS18497</name>
</gene>
<reference evidence="2" key="1">
    <citation type="submission" date="2023-04" db="EMBL/GenBank/DDBJ databases">
        <authorList>
            <consortium name="ELIXIR-Norway"/>
        </authorList>
    </citation>
    <scope>NUCLEOTIDE SEQUENCE [LARGE SCALE GENOMIC DNA]</scope>
</reference>
<sequence length="133" mass="14822">MPQSRPYCKVREERGPRNEAFRKAGHQGCVELKGGRCSNSSLKTFENQRLLPQTGVPGPLLTLQDVSTAWALHGLKNTGSKEDRQDRLHNLQNENVGLLVQELRISRQGQQSIKPGYGDRGQPGGQRRATVCF</sequence>